<dbReference type="InterPro" id="IPR039061">
    <property type="entry name" value="MTBP"/>
</dbReference>
<dbReference type="OrthoDB" id="5983595at2759"/>
<feature type="domain" description="MDN2-binding protein C-terminal" evidence="2">
    <location>
        <begin position="575"/>
        <end position="627"/>
    </location>
</feature>
<sequence length="798" mass="91410">MDRFLIFLLEHDDSLADHEACSHCNEDVTPAVQSLVEDLIVFCNKKENSFKDIENTQWSSIDPLLALKNFNPTVHFTIIEDKPFLDQMEIYSKWHKGENLEKVLQQLGKSVVFKRYEKIPVSSSDRDVETSERLHSLADGLPQAGVPVDVFWFICGRDALPVRSSFLKSWQKGLKLSVTFLDKKVAVPKLYDALVVWQGSLVFSEGQSRTIMPGFNLRFDKNETEISFGSSRLQPKRKKKNPMDNGKTFSIAPEITILCRVEKHTVPFHMFLPLRLELSVNQSSTKLSARLIEWLSIEENKNIALVGTLQLVASHKHCTQRKNKEAWFNYFKSQNHTVTNRLDVNSGDEDLKESCRRVCLVCGSNEKELSLYVLRRPEDLNGWIHKELSLIQSSFLFSNDKKVGGPLKFPDLTESFIETEQNLTEVLLQELHNELQTSDDLFSTNRGCNIVDKTTSTKWQFLKEKRPGWKDHQLEAVDKNVLPRDMSELSLSPSKWPERAWLIKNDPNARINDSVTDESTKHFQSFTSVSSLSIQDILEKFRMDGTPVRSDLVPLQLRERSSSERHIQIDRGSTEEVREKCYPEALGASYHGIEYCLEVRQAISKDLQLSHLQSSLVKNETLSSCVQTDNKTLETRGTRAVTSTAKRDKKSSLMKLSLPVSRAVTVRKRKETAASIRSSSRLLKRKSPLVKAPTVGKKRKREEEKVGESKGSDKNDVKMKETRSERHKRRLRQVVQNTLEDNGIDSSHPFRESCTGRLYSLCKSFLKDLRSSHGLNDEMKRLAKSNVQQVIELETKRK</sequence>
<organism evidence="3 4">
    <name type="scientific">Stylophora pistillata</name>
    <name type="common">Smooth cauliflower coral</name>
    <dbReference type="NCBI Taxonomy" id="50429"/>
    <lineage>
        <taxon>Eukaryota</taxon>
        <taxon>Metazoa</taxon>
        <taxon>Cnidaria</taxon>
        <taxon>Anthozoa</taxon>
        <taxon>Hexacorallia</taxon>
        <taxon>Scleractinia</taxon>
        <taxon>Astrocoeniina</taxon>
        <taxon>Pocilloporidae</taxon>
        <taxon>Stylophora</taxon>
    </lineage>
</organism>
<feature type="region of interest" description="Disordered" evidence="1">
    <location>
        <begin position="668"/>
        <end position="728"/>
    </location>
</feature>
<name>A0A2B4SHF2_STYPI</name>
<comment type="caution">
    <text evidence="3">The sequence shown here is derived from an EMBL/GenBank/DDBJ whole genome shotgun (WGS) entry which is preliminary data.</text>
</comment>
<dbReference type="EMBL" id="LSMT01000092">
    <property type="protein sequence ID" value="PFX27967.1"/>
    <property type="molecule type" value="Genomic_DNA"/>
</dbReference>
<feature type="compositionally biased region" description="Basic and acidic residues" evidence="1">
    <location>
        <begin position="701"/>
        <end position="724"/>
    </location>
</feature>
<dbReference type="InterPro" id="IPR029418">
    <property type="entry name" value="MTBP_C"/>
</dbReference>
<feature type="domain" description="MDN2-binding protein C-terminal" evidence="2">
    <location>
        <begin position="645"/>
        <end position="791"/>
    </location>
</feature>
<dbReference type="PANTHER" id="PTHR14382:SF1">
    <property type="entry name" value="MDM2-BINDING PROTEIN"/>
    <property type="match status" value="1"/>
</dbReference>
<dbReference type="AlphaFoldDB" id="A0A2B4SHF2"/>
<proteinExistence type="predicted"/>
<gene>
    <name evidence="3" type="primary">mtbp</name>
    <name evidence="3" type="ORF">AWC38_SpisGene7337</name>
</gene>
<dbReference type="Proteomes" id="UP000225706">
    <property type="component" value="Unassembled WGS sequence"/>
</dbReference>
<evidence type="ECO:0000313" key="4">
    <source>
        <dbReference type="Proteomes" id="UP000225706"/>
    </source>
</evidence>
<dbReference type="Pfam" id="PF14920">
    <property type="entry name" value="MTBP_C"/>
    <property type="match status" value="2"/>
</dbReference>
<dbReference type="GO" id="GO:0031396">
    <property type="term" value="P:regulation of protein ubiquitination"/>
    <property type="evidence" value="ECO:0007669"/>
    <property type="project" value="InterPro"/>
</dbReference>
<dbReference type="GO" id="GO:0007089">
    <property type="term" value="P:traversing start control point of mitotic cell cycle"/>
    <property type="evidence" value="ECO:0007669"/>
    <property type="project" value="TreeGrafter"/>
</dbReference>
<protein>
    <submittedName>
        <fullName evidence="3">Mdm2-binding protein</fullName>
    </submittedName>
</protein>
<dbReference type="GO" id="GO:0000776">
    <property type="term" value="C:kinetochore"/>
    <property type="evidence" value="ECO:0007669"/>
    <property type="project" value="TreeGrafter"/>
</dbReference>
<evidence type="ECO:0000313" key="3">
    <source>
        <dbReference type="EMBL" id="PFX27967.1"/>
    </source>
</evidence>
<evidence type="ECO:0000259" key="2">
    <source>
        <dbReference type="Pfam" id="PF14920"/>
    </source>
</evidence>
<dbReference type="STRING" id="50429.A0A2B4SHF2"/>
<dbReference type="GO" id="GO:0034501">
    <property type="term" value="P:protein localization to kinetochore"/>
    <property type="evidence" value="ECO:0007669"/>
    <property type="project" value="TreeGrafter"/>
</dbReference>
<reference evidence="4" key="1">
    <citation type="journal article" date="2017" name="bioRxiv">
        <title>Comparative analysis of the genomes of Stylophora pistillata and Acropora digitifera provides evidence for extensive differences between species of corals.</title>
        <authorList>
            <person name="Voolstra C.R."/>
            <person name="Li Y."/>
            <person name="Liew Y.J."/>
            <person name="Baumgarten S."/>
            <person name="Zoccola D."/>
            <person name="Flot J.-F."/>
            <person name="Tambutte S."/>
            <person name="Allemand D."/>
            <person name="Aranda M."/>
        </authorList>
    </citation>
    <scope>NUCLEOTIDE SEQUENCE [LARGE SCALE GENOMIC DNA]</scope>
</reference>
<accession>A0A2B4SHF2</accession>
<dbReference type="PANTHER" id="PTHR14382">
    <property type="entry name" value="MDM2-BINDING PROTEIN"/>
    <property type="match status" value="1"/>
</dbReference>
<evidence type="ECO:0000256" key="1">
    <source>
        <dbReference type="SAM" id="MobiDB-lite"/>
    </source>
</evidence>
<keyword evidence="4" id="KW-1185">Reference proteome</keyword>